<dbReference type="EMBL" id="CP089982">
    <property type="protein sequence ID" value="WXA94575.1"/>
    <property type="molecule type" value="Genomic_DNA"/>
</dbReference>
<protein>
    <submittedName>
        <fullName evidence="1">DUF2586 domain-containing protein</fullName>
    </submittedName>
</protein>
<gene>
    <name evidence="1" type="ORF">LZC95_50185</name>
</gene>
<dbReference type="InterPro" id="IPR019694">
    <property type="entry name" value="Phage_HP1_Orf23"/>
</dbReference>
<sequence>MPIPSVNVAIRDPGLGIVEGPAANAQCVIGVTSQGVANTFYAYQTISDLVSNLGTGPGVEAAALALSIDGHGSVYLVRPQTSVAGSNSVVTPSGSGPLVAVSGTPLDDYQGVVRIVSDGAVGTATFVISLDGGDNFSSVITTAASYPIPGTGLTAAFPAGTYVANDTYSWNSLAPAMNVTDLVAALDAAVAGTPRFGILHIVGAPATAIDAATLAASVEVKLQEIAASKKRWLRALIHVPDVPDASLVSAFGNVAASRVCACAGFAETVSAVSLRAYKRSSGFAVAARVGAAPLSEHLGRVASGSLIGVRRIYRDEAVTERLDAARFTTLRTWVGRQGYYITRGRLLAPAGSDYQQIQLGRIADVACTAVYDRLLDYENDSVRVYPLRDAKAGRILESDARAIDTELEAVLKDVLVNTTPQHVSDVQARVVRTDNILSTAELRAEIAIVPKGYLEVIRATIALTNPAIRELEAA</sequence>
<keyword evidence="2" id="KW-1185">Reference proteome</keyword>
<name>A0ABZ2K7B0_9BACT</name>
<dbReference type="Pfam" id="PF10758">
    <property type="entry name" value="DUF2586"/>
    <property type="match status" value="1"/>
</dbReference>
<organism evidence="1 2">
    <name type="scientific">Pendulispora brunnea</name>
    <dbReference type="NCBI Taxonomy" id="2905690"/>
    <lineage>
        <taxon>Bacteria</taxon>
        <taxon>Pseudomonadati</taxon>
        <taxon>Myxococcota</taxon>
        <taxon>Myxococcia</taxon>
        <taxon>Myxococcales</taxon>
        <taxon>Sorangiineae</taxon>
        <taxon>Pendulisporaceae</taxon>
        <taxon>Pendulispora</taxon>
    </lineage>
</organism>
<reference evidence="1 2" key="1">
    <citation type="submission" date="2021-12" db="EMBL/GenBank/DDBJ databases">
        <title>Discovery of the Pendulisporaceae a myxobacterial family with distinct sporulation behavior and unique specialized metabolism.</title>
        <authorList>
            <person name="Garcia R."/>
            <person name="Popoff A."/>
            <person name="Bader C.D."/>
            <person name="Loehr J."/>
            <person name="Walesch S."/>
            <person name="Walt C."/>
            <person name="Boldt J."/>
            <person name="Bunk B."/>
            <person name="Haeckl F.J.F.P.J."/>
            <person name="Gunesch A.P."/>
            <person name="Birkelbach J."/>
            <person name="Nuebel U."/>
            <person name="Pietschmann T."/>
            <person name="Bach T."/>
            <person name="Mueller R."/>
        </authorList>
    </citation>
    <scope>NUCLEOTIDE SEQUENCE [LARGE SCALE GENOMIC DNA]</scope>
    <source>
        <strain evidence="1 2">MSr12523</strain>
    </source>
</reference>
<accession>A0ABZ2K7B0</accession>
<proteinExistence type="predicted"/>
<dbReference type="Proteomes" id="UP001379533">
    <property type="component" value="Chromosome"/>
</dbReference>
<evidence type="ECO:0000313" key="2">
    <source>
        <dbReference type="Proteomes" id="UP001379533"/>
    </source>
</evidence>
<evidence type="ECO:0000313" key="1">
    <source>
        <dbReference type="EMBL" id="WXA94575.1"/>
    </source>
</evidence>
<dbReference type="RefSeq" id="WP_394845185.1">
    <property type="nucleotide sequence ID" value="NZ_CP089982.1"/>
</dbReference>